<sequence>MFIQSTSKLAKVTILTSCIFSVTACAQLQMMAKNDPLAVLTPEEEKRLTGEWQAQAEAKLQQVIGTETNLQFKSEIARLYAENDYTFLWSDKNAEKQFLHDYAAMVASGISSKSAKNLEQISLFNHKEPQSLAYDILLSDAFLDYMYYAKNVSENAQNWLYGGSYKAQQPSKEQIAEWISAVKNKTDLQFVQNLSNGNKLYRQTVQRLMTENNTNELARLAINAQRLRVIPSFENGIFVNIPTYQLNYVRDGQLVLNSRVIVGKNERRTPVMYSKLSNVVVNPPWNAPVRLINEDLLPKIRKDPSYLQRYGYEILNSKGQVISPSSINWSSIGAKFPYHLRQKPSDNTALGRYKFNMPSSDAIYLHDTPSRKLFSKNKRALSSGCVRVEKADQLATILLKEAGWSDNKKQTVLDSRKTTWATIKSDNPVYLYYVTAWVDDGQVKTAPDIYGYDKVAVPKDINWDIIKKYLM</sequence>
<dbReference type="InterPro" id="IPR045380">
    <property type="entry name" value="LD_TPept_scaffold_dom"/>
</dbReference>
<dbReference type="InterPro" id="IPR038063">
    <property type="entry name" value="Transpep_catalytic_dom"/>
</dbReference>
<evidence type="ECO:0000259" key="9">
    <source>
        <dbReference type="PROSITE" id="PS52029"/>
    </source>
</evidence>
<dbReference type="PANTHER" id="PTHR41533:SF1">
    <property type="entry name" value="L,D-TRANSPEPTIDASE YCBB-RELATED"/>
    <property type="match status" value="1"/>
</dbReference>
<keyword evidence="4 7" id="KW-0133">Cell shape</keyword>
<keyword evidence="11" id="KW-1185">Reference proteome</keyword>
<dbReference type="Proteomes" id="UP000295763">
    <property type="component" value="Unassembled WGS sequence"/>
</dbReference>
<comment type="similarity">
    <text evidence="2">Belongs to the YkuD family.</text>
</comment>
<gene>
    <name evidence="10" type="ORF">EDC44_11739</name>
</gene>
<dbReference type="Pfam" id="PF03734">
    <property type="entry name" value="YkuD"/>
    <property type="match status" value="1"/>
</dbReference>
<dbReference type="EMBL" id="SLYB01000017">
    <property type="protein sequence ID" value="TCP93538.1"/>
    <property type="molecule type" value="Genomic_DNA"/>
</dbReference>
<feature type="signal peptide" evidence="8">
    <location>
        <begin position="1"/>
        <end position="26"/>
    </location>
</feature>
<protein>
    <submittedName>
        <fullName evidence="10">L,D-transpeptidase-like protein</fullName>
    </submittedName>
</protein>
<organism evidence="10 11">
    <name type="scientific">Cricetibacter osteomyelitidis</name>
    <dbReference type="NCBI Taxonomy" id="1521931"/>
    <lineage>
        <taxon>Bacteria</taxon>
        <taxon>Pseudomonadati</taxon>
        <taxon>Pseudomonadota</taxon>
        <taxon>Gammaproteobacteria</taxon>
        <taxon>Pasteurellales</taxon>
        <taxon>Pasteurellaceae</taxon>
        <taxon>Cricetibacter</taxon>
    </lineage>
</organism>
<dbReference type="OrthoDB" id="9778545at2"/>
<dbReference type="Pfam" id="PF20142">
    <property type="entry name" value="Scaffold"/>
    <property type="match status" value="1"/>
</dbReference>
<dbReference type="PROSITE" id="PS52029">
    <property type="entry name" value="LD_TPASE"/>
    <property type="match status" value="1"/>
</dbReference>
<evidence type="ECO:0000256" key="5">
    <source>
        <dbReference type="ARBA" id="ARBA00022984"/>
    </source>
</evidence>
<dbReference type="GO" id="GO:0008360">
    <property type="term" value="P:regulation of cell shape"/>
    <property type="evidence" value="ECO:0007669"/>
    <property type="project" value="UniProtKB-UniRule"/>
</dbReference>
<evidence type="ECO:0000256" key="8">
    <source>
        <dbReference type="SAM" id="SignalP"/>
    </source>
</evidence>
<dbReference type="GO" id="GO:0016740">
    <property type="term" value="F:transferase activity"/>
    <property type="evidence" value="ECO:0007669"/>
    <property type="project" value="UniProtKB-KW"/>
</dbReference>
<feature type="chain" id="PRO_5020525936" evidence="8">
    <location>
        <begin position="27"/>
        <end position="471"/>
    </location>
</feature>
<evidence type="ECO:0000256" key="2">
    <source>
        <dbReference type="ARBA" id="ARBA00005992"/>
    </source>
</evidence>
<dbReference type="GO" id="GO:0071555">
    <property type="term" value="P:cell wall organization"/>
    <property type="evidence" value="ECO:0007669"/>
    <property type="project" value="UniProtKB-UniRule"/>
</dbReference>
<dbReference type="SUPFAM" id="SSF141523">
    <property type="entry name" value="L,D-transpeptidase catalytic domain-like"/>
    <property type="match status" value="1"/>
</dbReference>
<dbReference type="PANTHER" id="PTHR41533">
    <property type="entry name" value="L,D-TRANSPEPTIDASE HI_1667-RELATED"/>
    <property type="match status" value="1"/>
</dbReference>
<dbReference type="UniPathway" id="UPA00219"/>
<keyword evidence="5 7" id="KW-0573">Peptidoglycan synthesis</keyword>
<keyword evidence="8" id="KW-0732">Signal</keyword>
<feature type="domain" description="L,D-TPase catalytic" evidence="9">
    <location>
        <begin position="235"/>
        <end position="413"/>
    </location>
</feature>
<name>A0A4R2T8M6_9PAST</name>
<proteinExistence type="inferred from homology"/>
<dbReference type="RefSeq" id="WP_131977488.1">
    <property type="nucleotide sequence ID" value="NZ_SLYB01000017.1"/>
</dbReference>
<evidence type="ECO:0000256" key="4">
    <source>
        <dbReference type="ARBA" id="ARBA00022960"/>
    </source>
</evidence>
<evidence type="ECO:0000256" key="6">
    <source>
        <dbReference type="ARBA" id="ARBA00023316"/>
    </source>
</evidence>
<evidence type="ECO:0000256" key="1">
    <source>
        <dbReference type="ARBA" id="ARBA00004752"/>
    </source>
</evidence>
<evidence type="ECO:0000256" key="7">
    <source>
        <dbReference type="PROSITE-ProRule" id="PRU01373"/>
    </source>
</evidence>
<comment type="caution">
    <text evidence="10">The sequence shown here is derived from an EMBL/GenBank/DDBJ whole genome shotgun (WGS) entry which is preliminary data.</text>
</comment>
<evidence type="ECO:0000313" key="10">
    <source>
        <dbReference type="EMBL" id="TCP93538.1"/>
    </source>
</evidence>
<dbReference type="GO" id="GO:0009252">
    <property type="term" value="P:peptidoglycan biosynthetic process"/>
    <property type="evidence" value="ECO:0007669"/>
    <property type="project" value="UniProtKB-UniPathway"/>
</dbReference>
<dbReference type="InterPro" id="IPR052905">
    <property type="entry name" value="LD-transpeptidase_YkuD-like"/>
</dbReference>
<reference evidence="10 11" key="1">
    <citation type="submission" date="2019-03" db="EMBL/GenBank/DDBJ databases">
        <title>Genomic Encyclopedia of Type Strains, Phase IV (KMG-IV): sequencing the most valuable type-strain genomes for metagenomic binning, comparative biology and taxonomic classification.</title>
        <authorList>
            <person name="Goeker M."/>
        </authorList>
    </citation>
    <scope>NUCLEOTIDE SEQUENCE [LARGE SCALE GENOMIC DNA]</scope>
    <source>
        <strain evidence="10 11">DSM 28404</strain>
    </source>
</reference>
<evidence type="ECO:0000256" key="3">
    <source>
        <dbReference type="ARBA" id="ARBA00022679"/>
    </source>
</evidence>
<accession>A0A4R2T8M6</accession>
<keyword evidence="6 7" id="KW-0961">Cell wall biogenesis/degradation</keyword>
<dbReference type="CDD" id="cd16913">
    <property type="entry name" value="YkuD_like"/>
    <property type="match status" value="1"/>
</dbReference>
<feature type="active site" description="Nucleophile" evidence="7">
    <location>
        <position position="385"/>
    </location>
</feature>
<dbReference type="InterPro" id="IPR005490">
    <property type="entry name" value="LD_TPept_cat_dom"/>
</dbReference>
<dbReference type="AlphaFoldDB" id="A0A4R2T8M6"/>
<keyword evidence="3" id="KW-0808">Transferase</keyword>
<dbReference type="GO" id="GO:0004180">
    <property type="term" value="F:carboxypeptidase activity"/>
    <property type="evidence" value="ECO:0007669"/>
    <property type="project" value="UniProtKB-ARBA"/>
</dbReference>
<feature type="active site" description="Proton donor/acceptor" evidence="7">
    <location>
        <position position="366"/>
    </location>
</feature>
<comment type="pathway">
    <text evidence="1 7">Cell wall biogenesis; peptidoglycan biosynthesis.</text>
</comment>
<dbReference type="Gene3D" id="2.40.440.10">
    <property type="entry name" value="L,D-transpeptidase catalytic domain-like"/>
    <property type="match status" value="1"/>
</dbReference>
<evidence type="ECO:0000313" key="11">
    <source>
        <dbReference type="Proteomes" id="UP000295763"/>
    </source>
</evidence>